<gene>
    <name evidence="2" type="ORF">P0Y49_08725</name>
</gene>
<dbReference type="PANTHER" id="PTHR12526">
    <property type="entry name" value="GLYCOSYLTRANSFERASE"/>
    <property type="match status" value="1"/>
</dbReference>
<dbReference type="Gene3D" id="3.40.50.2000">
    <property type="entry name" value="Glycogen Phosphorylase B"/>
    <property type="match status" value="2"/>
</dbReference>
<proteinExistence type="predicted"/>
<organism evidence="2 3">
    <name type="scientific">Candidatus Pedobacter colombiensis</name>
    <dbReference type="NCBI Taxonomy" id="3121371"/>
    <lineage>
        <taxon>Bacteria</taxon>
        <taxon>Pseudomonadati</taxon>
        <taxon>Bacteroidota</taxon>
        <taxon>Sphingobacteriia</taxon>
        <taxon>Sphingobacteriales</taxon>
        <taxon>Sphingobacteriaceae</taxon>
        <taxon>Pedobacter</taxon>
    </lineage>
</organism>
<dbReference type="EMBL" id="CP119313">
    <property type="protein sequence ID" value="WEK21224.1"/>
    <property type="molecule type" value="Genomic_DNA"/>
</dbReference>
<keyword evidence="2" id="KW-0808">Transferase</keyword>
<dbReference type="EC" id="2.4.-.-" evidence="2"/>
<dbReference type="InterPro" id="IPR001296">
    <property type="entry name" value="Glyco_trans_1"/>
</dbReference>
<evidence type="ECO:0000259" key="1">
    <source>
        <dbReference type="Pfam" id="PF00534"/>
    </source>
</evidence>
<dbReference type="GO" id="GO:0016757">
    <property type="term" value="F:glycosyltransferase activity"/>
    <property type="evidence" value="ECO:0007669"/>
    <property type="project" value="UniProtKB-KW"/>
</dbReference>
<accession>A0AAJ5WD14</accession>
<evidence type="ECO:0000313" key="3">
    <source>
        <dbReference type="Proteomes" id="UP001214530"/>
    </source>
</evidence>
<dbReference type="Proteomes" id="UP001214530">
    <property type="component" value="Chromosome"/>
</dbReference>
<dbReference type="Pfam" id="PF00534">
    <property type="entry name" value="Glycos_transf_1"/>
    <property type="match status" value="1"/>
</dbReference>
<protein>
    <submittedName>
        <fullName evidence="2">Glycosyltransferase</fullName>
        <ecNumber evidence="2">2.4.-.-</ecNumber>
    </submittedName>
</protein>
<dbReference type="SUPFAM" id="SSF53756">
    <property type="entry name" value="UDP-Glycosyltransferase/glycogen phosphorylase"/>
    <property type="match status" value="1"/>
</dbReference>
<reference evidence="2" key="1">
    <citation type="submission" date="2023-03" db="EMBL/GenBank/DDBJ databases">
        <title>Andean soil-derived lignocellulolytic bacterial consortium as a source of novel taxa and putative plastic-active enzymes.</title>
        <authorList>
            <person name="Diaz-Garcia L."/>
            <person name="Chuvochina M."/>
            <person name="Feuerriegel G."/>
            <person name="Bunk B."/>
            <person name="Sproer C."/>
            <person name="Streit W.R."/>
            <person name="Rodriguez L.M."/>
            <person name="Overmann J."/>
            <person name="Jimenez D.J."/>
        </authorList>
    </citation>
    <scope>NUCLEOTIDE SEQUENCE</scope>
    <source>
        <strain evidence="2">MAG 3858</strain>
    </source>
</reference>
<sequence>MNLEHTKSLGNVAIISSCSEDWGGSEELWGKSVPLLIAEGYTVTVYKSKINKVHPEFIKLANMKVSFVEIDIHRSFVQRNFKRVMDKLEQLRGKNNTFTFINNPWVNNLISLLNKNNHVFALISQGINFDGLGYGYACYVLKLPYALVAQKAVDFYWPGKSDRPMMNQVIKSAVACYFVSKHNLRLTEEQFGARLKNSRIIFNPLKIGGIQPYPSTKNGLKLACVGRLFVLDKGQDILLRILSTEKWKNRDISITFIGSGVDDEGLKEMAALLGVENVKFAGQVKDIDEMWKQYHALILPSRSEGLPLSLVEAMAAGRIAIISKAGGNIELIEEGMTAFSGHPNEESFEEAMELAWTQREDWEEMGKTAASHIAQLIPKSPEKDFVDHLLTSLHGKG</sequence>
<keyword evidence="2" id="KW-0328">Glycosyltransferase</keyword>
<name>A0AAJ5WD14_9SPHI</name>
<dbReference type="AlphaFoldDB" id="A0AAJ5WD14"/>
<dbReference type="PANTHER" id="PTHR12526:SF638">
    <property type="entry name" value="SPORE COAT PROTEIN SA"/>
    <property type="match status" value="1"/>
</dbReference>
<dbReference type="PROSITE" id="PS51257">
    <property type="entry name" value="PROKAR_LIPOPROTEIN"/>
    <property type="match status" value="1"/>
</dbReference>
<evidence type="ECO:0000313" key="2">
    <source>
        <dbReference type="EMBL" id="WEK21224.1"/>
    </source>
</evidence>
<feature type="domain" description="Glycosyl transferase family 1" evidence="1">
    <location>
        <begin position="217"/>
        <end position="370"/>
    </location>
</feature>